<dbReference type="PANTHER" id="PTHR43206:SF1">
    <property type="entry name" value="4-AMINOBUTYRATE AMINOTRANSFERASE, MITOCHONDRIAL"/>
    <property type="match status" value="1"/>
</dbReference>
<evidence type="ECO:0000256" key="1">
    <source>
        <dbReference type="ARBA" id="ARBA00001933"/>
    </source>
</evidence>
<accession>A0A8W8M0I2</accession>
<proteinExistence type="inferred from homology"/>
<evidence type="ECO:0000256" key="3">
    <source>
        <dbReference type="ARBA" id="ARBA00022576"/>
    </source>
</evidence>
<dbReference type="GO" id="GO:0009450">
    <property type="term" value="P:gamma-aminobutyric acid catabolic process"/>
    <property type="evidence" value="ECO:0007669"/>
    <property type="project" value="TreeGrafter"/>
</dbReference>
<reference evidence="5" key="1">
    <citation type="submission" date="2022-08" db="UniProtKB">
        <authorList>
            <consortium name="EnsemblMetazoa"/>
        </authorList>
    </citation>
    <scope>IDENTIFICATION</scope>
    <source>
        <strain evidence="5">05x7-T-G4-1.051#20</strain>
    </source>
</reference>
<dbReference type="Gene3D" id="3.90.1150.10">
    <property type="entry name" value="Aspartate Aminotransferase, domain 1"/>
    <property type="match status" value="1"/>
</dbReference>
<keyword evidence="3" id="KW-0032">Aminotransferase</keyword>
<evidence type="ECO:0000256" key="4">
    <source>
        <dbReference type="ARBA" id="ARBA00022679"/>
    </source>
</evidence>
<dbReference type="InterPro" id="IPR015424">
    <property type="entry name" value="PyrdxlP-dep_Trfase"/>
</dbReference>
<comment type="cofactor">
    <cofactor evidence="1">
        <name>pyridoxal 5'-phosphate</name>
        <dbReference type="ChEBI" id="CHEBI:597326"/>
    </cofactor>
</comment>
<dbReference type="Proteomes" id="UP000005408">
    <property type="component" value="Unassembled WGS sequence"/>
</dbReference>
<evidence type="ECO:0000256" key="2">
    <source>
        <dbReference type="ARBA" id="ARBA00008954"/>
    </source>
</evidence>
<sequence>MFKRYLFTAKNELIGNRSKRAYCLMAVFLRQSVRLGNQVKSSLRLCCASQHTVAELSQHVTAGCPEPQGPILRTTLPGPESQRLMKELDQIQNAGSVQFFVDYAKSQGNYIADVDGNVMLDIFTQIASIPIGYNHPNLLKVMSDPENLSTFINRPALAGVSTQGLGIAP</sequence>
<dbReference type="EnsemblMetazoa" id="G2998.1">
    <property type="protein sequence ID" value="G2998.1:cds"/>
    <property type="gene ID" value="G2998"/>
</dbReference>
<dbReference type="GO" id="GO:0008483">
    <property type="term" value="F:transaminase activity"/>
    <property type="evidence" value="ECO:0007669"/>
    <property type="project" value="UniProtKB-KW"/>
</dbReference>
<evidence type="ECO:0000313" key="6">
    <source>
        <dbReference type="Proteomes" id="UP000005408"/>
    </source>
</evidence>
<evidence type="ECO:0008006" key="7">
    <source>
        <dbReference type="Google" id="ProtNLM"/>
    </source>
</evidence>
<protein>
    <recommendedName>
        <fullName evidence="7">4-aminobutyrate aminotransferase, mitochondrial</fullName>
    </recommendedName>
</protein>
<dbReference type="AlphaFoldDB" id="A0A8W8M0I2"/>
<dbReference type="PANTHER" id="PTHR43206">
    <property type="entry name" value="AMINOTRANSFERASE"/>
    <property type="match status" value="1"/>
</dbReference>
<dbReference type="SUPFAM" id="SSF53383">
    <property type="entry name" value="PLP-dependent transferases"/>
    <property type="match status" value="1"/>
</dbReference>
<dbReference type="Pfam" id="PF00202">
    <property type="entry name" value="Aminotran_3"/>
    <property type="match status" value="1"/>
</dbReference>
<keyword evidence="6" id="KW-1185">Reference proteome</keyword>
<dbReference type="GO" id="GO:0030170">
    <property type="term" value="F:pyridoxal phosphate binding"/>
    <property type="evidence" value="ECO:0007669"/>
    <property type="project" value="InterPro"/>
</dbReference>
<dbReference type="InterPro" id="IPR015422">
    <property type="entry name" value="PyrdxlP-dep_Trfase_small"/>
</dbReference>
<evidence type="ECO:0000313" key="5">
    <source>
        <dbReference type="EnsemblMetazoa" id="G2998.1:cds"/>
    </source>
</evidence>
<keyword evidence="4" id="KW-0808">Transferase</keyword>
<name>A0A8W8M0I2_MAGGI</name>
<dbReference type="InterPro" id="IPR005814">
    <property type="entry name" value="Aminotrans_3"/>
</dbReference>
<comment type="similarity">
    <text evidence="2">Belongs to the class-III pyridoxal-phosphate-dependent aminotransferase family.</text>
</comment>
<dbReference type="GO" id="GO:0005739">
    <property type="term" value="C:mitochondrion"/>
    <property type="evidence" value="ECO:0007669"/>
    <property type="project" value="TreeGrafter"/>
</dbReference>
<organism evidence="5 6">
    <name type="scientific">Magallana gigas</name>
    <name type="common">Pacific oyster</name>
    <name type="synonym">Crassostrea gigas</name>
    <dbReference type="NCBI Taxonomy" id="29159"/>
    <lineage>
        <taxon>Eukaryota</taxon>
        <taxon>Metazoa</taxon>
        <taxon>Spiralia</taxon>
        <taxon>Lophotrochozoa</taxon>
        <taxon>Mollusca</taxon>
        <taxon>Bivalvia</taxon>
        <taxon>Autobranchia</taxon>
        <taxon>Pteriomorphia</taxon>
        <taxon>Ostreida</taxon>
        <taxon>Ostreoidea</taxon>
        <taxon>Ostreidae</taxon>
        <taxon>Magallana</taxon>
    </lineage>
</organism>